<dbReference type="STRING" id="1803665.GCA_001641335_03866"/>
<evidence type="ECO:0000313" key="2">
    <source>
        <dbReference type="EMBL" id="TWB06368.1"/>
    </source>
</evidence>
<accession>A0A560EAI3</accession>
<dbReference type="Gene3D" id="2.30.30.1060">
    <property type="match status" value="1"/>
</dbReference>
<evidence type="ECO:0000313" key="3">
    <source>
        <dbReference type="Proteomes" id="UP000319949"/>
    </source>
</evidence>
<reference evidence="2 3" key="1">
    <citation type="submission" date="2019-06" db="EMBL/GenBank/DDBJ databases">
        <title>Genomic Encyclopedia of Type Strains, Phase IV (KMG-V): Genome sequencing to study the core and pangenomes of soil and plant-associated prokaryotes.</title>
        <authorList>
            <person name="Whitman W."/>
        </authorList>
    </citation>
    <scope>NUCLEOTIDE SEQUENCE [LARGE SCALE GENOMIC DNA]</scope>
    <source>
        <strain evidence="2 3">BR 510</strain>
    </source>
</reference>
<dbReference type="RefSeq" id="WP_145656426.1">
    <property type="nucleotide sequence ID" value="NZ_VITK01000001.1"/>
</dbReference>
<dbReference type="InterPro" id="IPR021331">
    <property type="entry name" value="Hva1_TUDOR"/>
</dbReference>
<dbReference type="OrthoDB" id="71751at2"/>
<gene>
    <name evidence="2" type="ORF">FBZ96_101177</name>
</gene>
<organism evidence="2 3">
    <name type="scientific">Bradyrhizobium stylosanthis</name>
    <dbReference type="NCBI Taxonomy" id="1803665"/>
    <lineage>
        <taxon>Bacteria</taxon>
        <taxon>Pseudomonadati</taxon>
        <taxon>Pseudomonadota</taxon>
        <taxon>Alphaproteobacteria</taxon>
        <taxon>Hyphomicrobiales</taxon>
        <taxon>Nitrobacteraceae</taxon>
        <taxon>Bradyrhizobium</taxon>
    </lineage>
</organism>
<sequence length="75" mass="8743">MPKRPTKTFERGDHVSWNSEAGRVRGHILRVHTRDVDYKGYTHHASPDDPQYEIKSDKTDHVALHKGRALRLLRT</sequence>
<dbReference type="EMBL" id="VITK01000001">
    <property type="protein sequence ID" value="TWB06368.1"/>
    <property type="molecule type" value="Genomic_DNA"/>
</dbReference>
<keyword evidence="3" id="KW-1185">Reference proteome</keyword>
<proteinExistence type="predicted"/>
<name>A0A560EAI3_9BRAD</name>
<evidence type="ECO:0000259" key="1">
    <source>
        <dbReference type="Pfam" id="PF11160"/>
    </source>
</evidence>
<comment type="caution">
    <text evidence="2">The sequence shown here is derived from an EMBL/GenBank/DDBJ whole genome shotgun (WGS) entry which is preliminary data.</text>
</comment>
<dbReference type="AlphaFoldDB" id="A0A560EAI3"/>
<dbReference type="Pfam" id="PF11160">
    <property type="entry name" value="Hva1_TUDOR"/>
    <property type="match status" value="1"/>
</dbReference>
<dbReference type="Proteomes" id="UP000319949">
    <property type="component" value="Unassembled WGS sequence"/>
</dbReference>
<protein>
    <submittedName>
        <fullName evidence="2">DUF2945 family protein</fullName>
    </submittedName>
</protein>
<feature type="domain" description="Hypervirulence associated protein TUDOR" evidence="1">
    <location>
        <begin position="12"/>
        <end position="70"/>
    </location>
</feature>